<dbReference type="AlphaFoldDB" id="A0A549TDG1"/>
<dbReference type="PANTHER" id="PTHR13343:SF17">
    <property type="entry name" value="CELLULAR REPRESSOR OF E1A-STIMULATED GENES, ISOFORM A"/>
    <property type="match status" value="1"/>
</dbReference>
<dbReference type="EMBL" id="VJMG01000016">
    <property type="protein sequence ID" value="TRL40077.1"/>
    <property type="molecule type" value="Genomic_DNA"/>
</dbReference>
<dbReference type="Proteomes" id="UP000316801">
    <property type="component" value="Unassembled WGS sequence"/>
</dbReference>
<dbReference type="Pfam" id="PF13883">
    <property type="entry name" value="CREG_beta-barrel"/>
    <property type="match status" value="1"/>
</dbReference>
<dbReference type="RefSeq" id="WP_143124470.1">
    <property type="nucleotide sequence ID" value="NZ_VJMG01000016.1"/>
</dbReference>
<organism evidence="2 3">
    <name type="scientific">Rhizobium straminoryzae</name>
    <dbReference type="NCBI Taxonomy" id="1387186"/>
    <lineage>
        <taxon>Bacteria</taxon>
        <taxon>Pseudomonadati</taxon>
        <taxon>Pseudomonadota</taxon>
        <taxon>Alphaproteobacteria</taxon>
        <taxon>Hyphomicrobiales</taxon>
        <taxon>Rhizobiaceae</taxon>
        <taxon>Rhizobium/Agrobacterium group</taxon>
        <taxon>Rhizobium</taxon>
    </lineage>
</organism>
<sequence length="245" mass="26892">MTTEPSSLLRETDEEALIDARKLIRSARHVPLSVLEPETGFPAVSRVLLGFDFDCTPVILVSGLAGHARALAADARCSFLAGEPGKGDPLAHARITVFCEAQAVTREGELHQRLRRRFLNRHPKAALYVDFPDFRFLRLVPIRAAMNGGFGKAYTMNGKDLVLDGTEDAASWQRAEESIMIKYRNASRLAKAAGAPDDSNCRISGVDPAGFDIVCDNRGFRWEFRSPATTPQAAEDYVRTISVAT</sequence>
<dbReference type="InterPro" id="IPR037119">
    <property type="entry name" value="Haem_oxidase_HugZ-like_sf"/>
</dbReference>
<evidence type="ECO:0000313" key="2">
    <source>
        <dbReference type="EMBL" id="TRL40077.1"/>
    </source>
</evidence>
<reference evidence="2 3" key="1">
    <citation type="submission" date="2019-07" db="EMBL/GenBank/DDBJ databases">
        <title>Ln-dependent methylotrophs.</title>
        <authorList>
            <person name="Tani A."/>
        </authorList>
    </citation>
    <scope>NUCLEOTIDE SEQUENCE [LARGE SCALE GENOMIC DNA]</scope>
    <source>
        <strain evidence="2 3">SM12</strain>
    </source>
</reference>
<name>A0A549TDG1_9HYPH</name>
<dbReference type="SUPFAM" id="SSF50475">
    <property type="entry name" value="FMN-binding split barrel"/>
    <property type="match status" value="1"/>
</dbReference>
<comment type="caution">
    <text evidence="2">The sequence shown here is derived from an EMBL/GenBank/DDBJ whole genome shotgun (WGS) entry which is preliminary data.</text>
</comment>
<feature type="domain" description="CREG-like beta-barrel" evidence="1">
    <location>
        <begin position="19"/>
        <end position="155"/>
    </location>
</feature>
<dbReference type="InterPro" id="IPR055343">
    <property type="entry name" value="CREG_beta-barrel"/>
</dbReference>
<gene>
    <name evidence="2" type="ORF">FNA46_07355</name>
</gene>
<dbReference type="GO" id="GO:0005737">
    <property type="term" value="C:cytoplasm"/>
    <property type="evidence" value="ECO:0007669"/>
    <property type="project" value="UniProtKB-ARBA"/>
</dbReference>
<keyword evidence="3" id="KW-1185">Reference proteome</keyword>
<dbReference type="PANTHER" id="PTHR13343">
    <property type="entry name" value="CREG1 PROTEIN"/>
    <property type="match status" value="1"/>
</dbReference>
<protein>
    <submittedName>
        <fullName evidence="2">HugZ family protein</fullName>
    </submittedName>
</protein>
<evidence type="ECO:0000259" key="1">
    <source>
        <dbReference type="Pfam" id="PF13883"/>
    </source>
</evidence>
<dbReference type="Gene3D" id="2.30.110.10">
    <property type="entry name" value="Electron Transport, Fmn-binding Protein, Chain A"/>
    <property type="match status" value="1"/>
</dbReference>
<dbReference type="InterPro" id="IPR012349">
    <property type="entry name" value="Split_barrel_FMN-bd"/>
</dbReference>
<dbReference type="Gene3D" id="3.20.180.10">
    <property type="entry name" value="PNP-oxidase-like"/>
    <property type="match status" value="1"/>
</dbReference>
<proteinExistence type="predicted"/>
<accession>A0A549TDG1</accession>
<evidence type="ECO:0000313" key="3">
    <source>
        <dbReference type="Proteomes" id="UP000316801"/>
    </source>
</evidence>